<dbReference type="OrthoDB" id="436852at2759"/>
<feature type="domain" description="PHD-type" evidence="6">
    <location>
        <begin position="112"/>
        <end position="162"/>
    </location>
</feature>
<dbReference type="PROSITE" id="PS50016">
    <property type="entry name" value="ZF_PHD_2"/>
    <property type="match status" value="2"/>
</dbReference>
<feature type="region of interest" description="Disordered" evidence="5">
    <location>
        <begin position="1"/>
        <end position="36"/>
    </location>
</feature>
<keyword evidence="1" id="KW-0479">Metal-binding</keyword>
<gene>
    <name evidence="7" type="ORF">B4U79_15935</name>
</gene>
<dbReference type="GO" id="GO:0003743">
    <property type="term" value="F:translation initiation factor activity"/>
    <property type="evidence" value="ECO:0007669"/>
    <property type="project" value="UniProtKB-KW"/>
</dbReference>
<dbReference type="GO" id="GO:0008270">
    <property type="term" value="F:zinc ion binding"/>
    <property type="evidence" value="ECO:0007669"/>
    <property type="project" value="UniProtKB-KW"/>
</dbReference>
<keyword evidence="2 4" id="KW-0863">Zinc-finger</keyword>
<dbReference type="AlphaFoldDB" id="A0A443QNF5"/>
<dbReference type="CDD" id="cd15522">
    <property type="entry name" value="PHD_TAF3"/>
    <property type="match status" value="1"/>
</dbReference>
<reference evidence="7 8" key="1">
    <citation type="journal article" date="2018" name="Gigascience">
        <title>Genomes of trombidid mites reveal novel predicted allergens and laterally-transferred genes associated with secondary metabolism.</title>
        <authorList>
            <person name="Dong X."/>
            <person name="Chaisiri K."/>
            <person name="Xia D."/>
            <person name="Armstrong S.D."/>
            <person name="Fang Y."/>
            <person name="Donnelly M.J."/>
            <person name="Kadowaki T."/>
            <person name="McGarry J.W."/>
            <person name="Darby A.C."/>
            <person name="Makepeace B.L."/>
        </authorList>
    </citation>
    <scope>NUCLEOTIDE SEQUENCE [LARGE SCALE GENOMIC DNA]</scope>
    <source>
        <strain evidence="7">UoL-WK</strain>
    </source>
</reference>
<proteinExistence type="predicted"/>
<dbReference type="PROSITE" id="PS01359">
    <property type="entry name" value="ZF_PHD_1"/>
    <property type="match status" value="2"/>
</dbReference>
<dbReference type="SMART" id="SM00249">
    <property type="entry name" value="PHD"/>
    <property type="match status" value="2"/>
</dbReference>
<dbReference type="GO" id="GO:0002039">
    <property type="term" value="F:p53 binding"/>
    <property type="evidence" value="ECO:0007669"/>
    <property type="project" value="TreeGrafter"/>
</dbReference>
<dbReference type="SUPFAM" id="SSF57903">
    <property type="entry name" value="FYVE/PHD zinc finger"/>
    <property type="match status" value="2"/>
</dbReference>
<sequence>MKVAKRKRSSSGKTRGRPPKHATLTEEREVEEDDSEEEKIWLCPHCNKVDDGTPMIGCDGCEDWYHWVCVGIFVKPKSEEIWLCPKCKKKKKTASSSKALELEQSGGHSQSAWLCQSCKKSLEKKPSIGCDGCDKWYHWQCVGIVIPPQEDESWFCRDCIAKQTMITQKLSSKYRR</sequence>
<dbReference type="InterPro" id="IPR019787">
    <property type="entry name" value="Znf_PHD-finger"/>
</dbReference>
<keyword evidence="3" id="KW-0862">Zinc</keyword>
<dbReference type="InterPro" id="IPR001965">
    <property type="entry name" value="Znf_PHD"/>
</dbReference>
<evidence type="ECO:0000256" key="4">
    <source>
        <dbReference type="PROSITE-ProRule" id="PRU00146"/>
    </source>
</evidence>
<evidence type="ECO:0000313" key="8">
    <source>
        <dbReference type="Proteomes" id="UP000285301"/>
    </source>
</evidence>
<dbReference type="Gene3D" id="3.30.40.10">
    <property type="entry name" value="Zinc/RING finger domain, C3HC4 (zinc finger)"/>
    <property type="match status" value="2"/>
</dbReference>
<dbReference type="PANTHER" id="PTHR46452:SF1">
    <property type="entry name" value="TRANSCRIPTION INITIATION FACTOR TFIID SUBUNIT 3"/>
    <property type="match status" value="1"/>
</dbReference>
<dbReference type="Pfam" id="PF00628">
    <property type="entry name" value="PHD"/>
    <property type="match status" value="2"/>
</dbReference>
<evidence type="ECO:0000256" key="1">
    <source>
        <dbReference type="ARBA" id="ARBA00022723"/>
    </source>
</evidence>
<evidence type="ECO:0000256" key="5">
    <source>
        <dbReference type="SAM" id="MobiDB-lite"/>
    </source>
</evidence>
<protein>
    <submittedName>
        <fullName evidence="7">Transcription initiation factor TFIID subunit 3-like isoform X1</fullName>
    </submittedName>
</protein>
<comment type="caution">
    <text evidence="7">The sequence shown here is derived from an EMBL/GenBank/DDBJ whole genome shotgun (WGS) entry which is preliminary data.</text>
</comment>
<accession>A0A443QNF5</accession>
<feature type="domain" description="PHD-type" evidence="6">
    <location>
        <begin position="40"/>
        <end position="90"/>
    </location>
</feature>
<evidence type="ECO:0000256" key="2">
    <source>
        <dbReference type="ARBA" id="ARBA00022771"/>
    </source>
</evidence>
<keyword evidence="8" id="KW-1185">Reference proteome</keyword>
<evidence type="ECO:0000259" key="6">
    <source>
        <dbReference type="PROSITE" id="PS50016"/>
    </source>
</evidence>
<dbReference type="InterPro" id="IPR013083">
    <property type="entry name" value="Znf_RING/FYVE/PHD"/>
</dbReference>
<dbReference type="PANTHER" id="PTHR46452">
    <property type="entry name" value="TRANSCRIPTION INITIATION FACTOR TFIID SUBUNIT 3"/>
    <property type="match status" value="1"/>
</dbReference>
<name>A0A443QNF5_9ACAR</name>
<feature type="compositionally biased region" description="Basic residues" evidence="5">
    <location>
        <begin position="1"/>
        <end position="20"/>
    </location>
</feature>
<dbReference type="Proteomes" id="UP000285301">
    <property type="component" value="Unassembled WGS sequence"/>
</dbReference>
<evidence type="ECO:0000256" key="3">
    <source>
        <dbReference type="ARBA" id="ARBA00022833"/>
    </source>
</evidence>
<evidence type="ECO:0000313" key="7">
    <source>
        <dbReference type="EMBL" id="RWS04574.1"/>
    </source>
</evidence>
<dbReference type="InterPro" id="IPR019786">
    <property type="entry name" value="Zinc_finger_PHD-type_CS"/>
</dbReference>
<dbReference type="EMBL" id="NCKU01005436">
    <property type="protein sequence ID" value="RWS04574.1"/>
    <property type="molecule type" value="Genomic_DNA"/>
</dbReference>
<dbReference type="InterPro" id="IPR011011">
    <property type="entry name" value="Znf_FYVE_PHD"/>
</dbReference>
<organism evidence="7 8">
    <name type="scientific">Dinothrombium tinctorium</name>
    <dbReference type="NCBI Taxonomy" id="1965070"/>
    <lineage>
        <taxon>Eukaryota</taxon>
        <taxon>Metazoa</taxon>
        <taxon>Ecdysozoa</taxon>
        <taxon>Arthropoda</taxon>
        <taxon>Chelicerata</taxon>
        <taxon>Arachnida</taxon>
        <taxon>Acari</taxon>
        <taxon>Acariformes</taxon>
        <taxon>Trombidiformes</taxon>
        <taxon>Prostigmata</taxon>
        <taxon>Anystina</taxon>
        <taxon>Parasitengona</taxon>
        <taxon>Trombidioidea</taxon>
        <taxon>Trombidiidae</taxon>
        <taxon>Dinothrombium</taxon>
    </lineage>
</organism>
<dbReference type="GO" id="GO:0005669">
    <property type="term" value="C:transcription factor TFIID complex"/>
    <property type="evidence" value="ECO:0007669"/>
    <property type="project" value="TreeGrafter"/>
</dbReference>
<dbReference type="STRING" id="1965070.A0A443QNF5"/>
<keyword evidence="7" id="KW-0396">Initiation factor</keyword>
<dbReference type="GO" id="GO:0045944">
    <property type="term" value="P:positive regulation of transcription by RNA polymerase II"/>
    <property type="evidence" value="ECO:0007669"/>
    <property type="project" value="TreeGrafter"/>
</dbReference>
<keyword evidence="7" id="KW-0648">Protein biosynthesis</keyword>